<reference evidence="6" key="1">
    <citation type="journal article" date="2021" name="Front. Microbiol.">
        <title>Comprehensive Comparative Genomics and Phenotyping of Methylobacterium Species.</title>
        <authorList>
            <person name="Alessa O."/>
            <person name="Ogura Y."/>
            <person name="Fujitani Y."/>
            <person name="Takami H."/>
            <person name="Hayashi T."/>
            <person name="Sahin N."/>
            <person name="Tani A."/>
        </authorList>
    </citation>
    <scope>NUCLEOTIDE SEQUENCE</scope>
    <source>
        <strain evidence="6">KCTC 52305</strain>
    </source>
</reference>
<dbReference type="EMBL" id="BPQH01000001">
    <property type="protein sequence ID" value="GJD47413.1"/>
    <property type="molecule type" value="Genomic_DNA"/>
</dbReference>
<feature type="transmembrane region" description="Helical" evidence="5">
    <location>
        <begin position="6"/>
        <end position="28"/>
    </location>
</feature>
<protein>
    <submittedName>
        <fullName evidence="6">Protein AaeX</fullName>
    </submittedName>
</protein>
<feature type="transmembrane region" description="Helical" evidence="5">
    <location>
        <begin position="49"/>
        <end position="66"/>
    </location>
</feature>
<evidence type="ECO:0000313" key="7">
    <source>
        <dbReference type="Proteomes" id="UP001055167"/>
    </source>
</evidence>
<keyword evidence="2 5" id="KW-0812">Transmembrane</keyword>
<comment type="caution">
    <text evidence="6">The sequence shown here is derived from an EMBL/GenBank/DDBJ whole genome shotgun (WGS) entry which is preliminary data.</text>
</comment>
<evidence type="ECO:0000256" key="2">
    <source>
        <dbReference type="ARBA" id="ARBA00022692"/>
    </source>
</evidence>
<keyword evidence="1" id="KW-1003">Cell membrane</keyword>
<keyword evidence="3 5" id="KW-1133">Transmembrane helix</keyword>
<dbReference type="Proteomes" id="UP001055167">
    <property type="component" value="Unassembled WGS sequence"/>
</dbReference>
<evidence type="ECO:0000256" key="4">
    <source>
        <dbReference type="ARBA" id="ARBA00023136"/>
    </source>
</evidence>
<reference evidence="6" key="2">
    <citation type="submission" date="2021-08" db="EMBL/GenBank/DDBJ databases">
        <authorList>
            <person name="Tani A."/>
            <person name="Ola A."/>
            <person name="Ogura Y."/>
            <person name="Katsura K."/>
            <person name="Hayashi T."/>
        </authorList>
    </citation>
    <scope>NUCLEOTIDE SEQUENCE</scope>
    <source>
        <strain evidence="6">KCTC 52305</strain>
    </source>
</reference>
<dbReference type="Pfam" id="PF07869">
    <property type="entry name" value="DUF1656"/>
    <property type="match status" value="1"/>
</dbReference>
<dbReference type="RefSeq" id="WP_128563856.1">
    <property type="nucleotide sequence ID" value="NZ_BPQH01000001.1"/>
</dbReference>
<evidence type="ECO:0000256" key="1">
    <source>
        <dbReference type="ARBA" id="ARBA00022475"/>
    </source>
</evidence>
<evidence type="ECO:0000313" key="6">
    <source>
        <dbReference type="EMBL" id="GJD47413.1"/>
    </source>
</evidence>
<sequence>MPDIDLYGVFVPSLLVWAIVAFAVTAVLRRIIAGLGLYRAIWHRPLFDLSLYLTCLGGVVAVAGLLT</sequence>
<evidence type="ECO:0000256" key="3">
    <source>
        <dbReference type="ARBA" id="ARBA00022989"/>
    </source>
</evidence>
<keyword evidence="7" id="KW-1185">Reference proteome</keyword>
<accession>A0ABQ4QQ56</accession>
<evidence type="ECO:0000256" key="5">
    <source>
        <dbReference type="SAM" id="Phobius"/>
    </source>
</evidence>
<organism evidence="6 7">
    <name type="scientific">Methylobacterium crusticola</name>
    <dbReference type="NCBI Taxonomy" id="1697972"/>
    <lineage>
        <taxon>Bacteria</taxon>
        <taxon>Pseudomonadati</taxon>
        <taxon>Pseudomonadota</taxon>
        <taxon>Alphaproteobacteria</taxon>
        <taxon>Hyphomicrobiales</taxon>
        <taxon>Methylobacteriaceae</taxon>
        <taxon>Methylobacterium</taxon>
    </lineage>
</organism>
<keyword evidence="4 5" id="KW-0472">Membrane</keyword>
<gene>
    <name evidence="6" type="primary">aaeX</name>
    <name evidence="6" type="ORF">OPKNFCMD_0120</name>
</gene>
<proteinExistence type="predicted"/>
<dbReference type="InterPro" id="IPR012451">
    <property type="entry name" value="DUF1656"/>
</dbReference>
<name>A0ABQ4QQ56_9HYPH</name>